<feature type="transmembrane region" description="Helical" evidence="1">
    <location>
        <begin position="12"/>
        <end position="45"/>
    </location>
</feature>
<name>A0A699XX50_TANCI</name>
<keyword evidence="1" id="KW-1133">Transmembrane helix</keyword>
<feature type="non-terminal residue" evidence="2">
    <location>
        <position position="1"/>
    </location>
</feature>
<gene>
    <name evidence="2" type="ORF">Tci_933450</name>
</gene>
<evidence type="ECO:0000313" key="2">
    <source>
        <dbReference type="EMBL" id="GFD61481.1"/>
    </source>
</evidence>
<keyword evidence="1" id="KW-0812">Transmembrane</keyword>
<protein>
    <submittedName>
        <fullName evidence="2">Uncharacterized protein</fullName>
    </submittedName>
</protein>
<organism evidence="2">
    <name type="scientific">Tanacetum cinerariifolium</name>
    <name type="common">Dalmatian daisy</name>
    <name type="synonym">Chrysanthemum cinerariifolium</name>
    <dbReference type="NCBI Taxonomy" id="118510"/>
    <lineage>
        <taxon>Eukaryota</taxon>
        <taxon>Viridiplantae</taxon>
        <taxon>Streptophyta</taxon>
        <taxon>Embryophyta</taxon>
        <taxon>Tracheophyta</taxon>
        <taxon>Spermatophyta</taxon>
        <taxon>Magnoliopsida</taxon>
        <taxon>eudicotyledons</taxon>
        <taxon>Gunneridae</taxon>
        <taxon>Pentapetalae</taxon>
        <taxon>asterids</taxon>
        <taxon>campanulids</taxon>
        <taxon>Asterales</taxon>
        <taxon>Asteraceae</taxon>
        <taxon>Asteroideae</taxon>
        <taxon>Anthemideae</taxon>
        <taxon>Anthemidinae</taxon>
        <taxon>Tanacetum</taxon>
    </lineage>
</organism>
<feature type="transmembrane region" description="Helical" evidence="1">
    <location>
        <begin position="51"/>
        <end position="69"/>
    </location>
</feature>
<evidence type="ECO:0000256" key="1">
    <source>
        <dbReference type="SAM" id="Phobius"/>
    </source>
</evidence>
<comment type="caution">
    <text evidence="2">The sequence shown here is derived from an EMBL/GenBank/DDBJ whole genome shotgun (WGS) entry which is preliminary data.</text>
</comment>
<sequence>GTRIGRSVRLMTLVSLVTSIAGIPVVIARVVIAVVVAAVVVILTVTPGTTLLRGLLVSITAPLPGMIFVT</sequence>
<keyword evidence="1" id="KW-0472">Membrane</keyword>
<accession>A0A699XX50</accession>
<proteinExistence type="predicted"/>
<dbReference type="EMBL" id="BKCJ011893072">
    <property type="protein sequence ID" value="GFD61481.1"/>
    <property type="molecule type" value="Genomic_DNA"/>
</dbReference>
<dbReference type="AlphaFoldDB" id="A0A699XX50"/>
<reference evidence="2" key="1">
    <citation type="journal article" date="2019" name="Sci. Rep.">
        <title>Draft genome of Tanacetum cinerariifolium, the natural source of mosquito coil.</title>
        <authorList>
            <person name="Yamashiro T."/>
            <person name="Shiraishi A."/>
            <person name="Satake H."/>
            <person name="Nakayama K."/>
        </authorList>
    </citation>
    <scope>NUCLEOTIDE SEQUENCE</scope>
</reference>